<protein>
    <submittedName>
        <fullName evidence="1">Nitroreductase family protein</fullName>
    </submittedName>
</protein>
<dbReference type="NCBIfam" id="NF047509">
    <property type="entry name" value="Rv3131_FMN_oxido"/>
    <property type="match status" value="1"/>
</dbReference>
<evidence type="ECO:0000313" key="1">
    <source>
        <dbReference type="EMBL" id="TCO11650.1"/>
    </source>
</evidence>
<dbReference type="Gene3D" id="3.40.109.10">
    <property type="entry name" value="NADH Oxidase"/>
    <property type="match status" value="2"/>
</dbReference>
<name>A0ABY2B8S0_9ACTN</name>
<sequence>MSTAAPLTDDEVGILLTAAVHAPSMDNTQPWRFEVAGPVIDVRLDEERLLPAADPAGRAMRIGLGAAAFNLRVAAAMLGHESAFTIAPDPADPAVVARIFLSERNGPVPGLSALYGEITRRHTYRGPMVEQAIPPIVVGALTGAAEAEGAVLHWLDEDAKRQLAQVLREADDLDLHDEDRLHERAEWIGGKRPDDGVPDTALGPVPTRPAMVRDLSAGFVTPGRDQAAFEEHPVIAVLSTEDEDEHAWVRAGLALQRVLLTATSSVLAVSFLNQALEYPALRGQIRQLVGGHAWPQMILRIGYPTEAEAGTGRLPWRDTLDRWF</sequence>
<proteinExistence type="predicted"/>
<keyword evidence="2" id="KW-1185">Reference proteome</keyword>
<dbReference type="Proteomes" id="UP000295818">
    <property type="component" value="Unassembled WGS sequence"/>
</dbReference>
<accession>A0ABY2B8S0</accession>
<evidence type="ECO:0000313" key="2">
    <source>
        <dbReference type="Proteomes" id="UP000295818"/>
    </source>
</evidence>
<dbReference type="RefSeq" id="WP_132195940.1">
    <property type="nucleotide sequence ID" value="NZ_SLWM01000029.1"/>
</dbReference>
<dbReference type="PANTHER" id="PTHR23026">
    <property type="entry name" value="NADPH NITROREDUCTASE"/>
    <property type="match status" value="1"/>
</dbReference>
<dbReference type="InterPro" id="IPR000415">
    <property type="entry name" value="Nitroreductase-like"/>
</dbReference>
<dbReference type="SUPFAM" id="SSF55469">
    <property type="entry name" value="FMN-dependent nitroreductase-like"/>
    <property type="match status" value="2"/>
</dbReference>
<organism evidence="1 2">
    <name type="scientific">Kribbella orskensis</name>
    <dbReference type="NCBI Taxonomy" id="2512216"/>
    <lineage>
        <taxon>Bacteria</taxon>
        <taxon>Bacillati</taxon>
        <taxon>Actinomycetota</taxon>
        <taxon>Actinomycetes</taxon>
        <taxon>Propionibacteriales</taxon>
        <taxon>Kribbellaceae</taxon>
        <taxon>Kribbella</taxon>
    </lineage>
</organism>
<dbReference type="InterPro" id="IPR050627">
    <property type="entry name" value="Nitroreductase/BluB"/>
</dbReference>
<comment type="caution">
    <text evidence="1">The sequence shown here is derived from an EMBL/GenBank/DDBJ whole genome shotgun (WGS) entry which is preliminary data.</text>
</comment>
<dbReference type="PANTHER" id="PTHR23026:SF123">
    <property type="entry name" value="NAD(P)H NITROREDUCTASE RV3131-RELATED"/>
    <property type="match status" value="1"/>
</dbReference>
<dbReference type="EMBL" id="SLWM01000029">
    <property type="protein sequence ID" value="TCO11650.1"/>
    <property type="molecule type" value="Genomic_DNA"/>
</dbReference>
<reference evidence="1 2" key="1">
    <citation type="journal article" date="2015" name="Stand. Genomic Sci.">
        <title>Genomic Encyclopedia of Bacterial and Archaeal Type Strains, Phase III: the genomes of soil and plant-associated and newly described type strains.</title>
        <authorList>
            <person name="Whitman W.B."/>
            <person name="Woyke T."/>
            <person name="Klenk H.P."/>
            <person name="Zhou Y."/>
            <person name="Lilburn T.G."/>
            <person name="Beck B.J."/>
            <person name="De Vos P."/>
            <person name="Vandamme P."/>
            <person name="Eisen J.A."/>
            <person name="Garrity G."/>
            <person name="Hugenholtz P."/>
            <person name="Kyrpides N.C."/>
        </authorList>
    </citation>
    <scope>NUCLEOTIDE SEQUENCE [LARGE SCALE GENOMIC DNA]</scope>
    <source>
        <strain evidence="1 2">VKM Ac-2538</strain>
    </source>
</reference>
<gene>
    <name evidence="1" type="ORF">EV644_12918</name>
</gene>